<dbReference type="Proteomes" id="UP001077662">
    <property type="component" value="Unassembled WGS sequence"/>
</dbReference>
<protein>
    <submittedName>
        <fullName evidence="2">Baseplate J/gp47 family protein</fullName>
    </submittedName>
</protein>
<comment type="caution">
    <text evidence="2">The sequence shown here is derived from an EMBL/GenBank/DDBJ whole genome shotgun (WGS) entry which is preliminary data.</text>
</comment>
<dbReference type="PANTHER" id="PTHR37829">
    <property type="entry name" value="PHAGE-LIKE ELEMENT PBSX PROTEIN XKDT"/>
    <property type="match status" value="1"/>
</dbReference>
<feature type="domain" description="Baseplate protein J-like barrel" evidence="1">
    <location>
        <begin position="95"/>
        <end position="175"/>
    </location>
</feature>
<sequence length="387" mass="42533">MLDEKGFKRKRFADLFDSLETKAKAVFGEQVNTTERSPLGIILRLFAWSLSLIWQLAEHVYNSAYVDTAEGVSLERVGKYIGIKKRSSLPAKGEVVLRGEPGTVVPSGFLVGTEADTIFETKQALTFDETRTGKVEVVAIEPGTKGNVPAHTIVKIVNPIAGVSEVINPESTSEGRDAETDMEFRKRYDDSVSKIGASTLDAIQAALLDTPGVRSVLVEHNDTMAYIKDRPPKSVEAFVYGGEDEAIANVILNTKSGGIQAYGTTVREAKDIGGNIHNIGYTRVKESPIYIKVALQTNVKFPIDGKEKVRMQIIRYIGGQDEDATEFLGLGIGEEVIYSKVIHYIHNVQGIEDVQLELSQDGINYSKENIKIVRAVAKTDWKKVVVT</sequence>
<name>A0AAP3GC96_BRELA</name>
<organism evidence="2 3">
    <name type="scientific">Brevibacillus laterosporus</name>
    <name type="common">Bacillus laterosporus</name>
    <dbReference type="NCBI Taxonomy" id="1465"/>
    <lineage>
        <taxon>Bacteria</taxon>
        <taxon>Bacillati</taxon>
        <taxon>Bacillota</taxon>
        <taxon>Bacilli</taxon>
        <taxon>Bacillales</taxon>
        <taxon>Paenibacillaceae</taxon>
        <taxon>Brevibacillus</taxon>
    </lineage>
</organism>
<accession>A0AAP3GC96</accession>
<proteinExistence type="predicted"/>
<evidence type="ECO:0000313" key="3">
    <source>
        <dbReference type="Proteomes" id="UP001077662"/>
    </source>
</evidence>
<gene>
    <name evidence="2" type="ORF">O0554_02695</name>
</gene>
<evidence type="ECO:0000259" key="1">
    <source>
        <dbReference type="Pfam" id="PF04865"/>
    </source>
</evidence>
<dbReference type="RefSeq" id="WP_258432818.1">
    <property type="nucleotide sequence ID" value="NZ_JANSGW010000003.1"/>
</dbReference>
<dbReference type="InterPro" id="IPR006949">
    <property type="entry name" value="Barrel_Baseplate_J-like"/>
</dbReference>
<evidence type="ECO:0000313" key="2">
    <source>
        <dbReference type="EMBL" id="MCZ0805829.1"/>
    </source>
</evidence>
<dbReference type="AlphaFoldDB" id="A0AAP3GC96"/>
<dbReference type="EMBL" id="JAPTNE010000003">
    <property type="protein sequence ID" value="MCZ0805829.1"/>
    <property type="molecule type" value="Genomic_DNA"/>
</dbReference>
<dbReference type="InterPro" id="IPR052399">
    <property type="entry name" value="Phage_Baseplate_Assmbl_Protein"/>
</dbReference>
<dbReference type="PANTHER" id="PTHR37829:SF3">
    <property type="entry name" value="PROTEIN JAYE-RELATED"/>
    <property type="match status" value="1"/>
</dbReference>
<reference evidence="2" key="1">
    <citation type="submission" date="2022-09" db="EMBL/GenBank/DDBJ databases">
        <title>Genome analysis and characterization of larvicidal activity of Brevibacillus strains.</title>
        <authorList>
            <person name="Patrusheva E.V."/>
            <person name="Izotova A.O."/>
            <person name="Toshchakov S.V."/>
            <person name="Sineoky S.P."/>
        </authorList>
    </citation>
    <scope>NUCLEOTIDE SEQUENCE</scope>
    <source>
        <strain evidence="2">VKPM_B-13247</strain>
    </source>
</reference>
<dbReference type="Pfam" id="PF04865">
    <property type="entry name" value="Baseplate_J"/>
    <property type="match status" value="1"/>
</dbReference>